<evidence type="ECO:0000256" key="3">
    <source>
        <dbReference type="ARBA" id="ARBA00022692"/>
    </source>
</evidence>
<feature type="transmembrane region" description="Helical" evidence="7">
    <location>
        <begin position="204"/>
        <end position="224"/>
    </location>
</feature>
<feature type="transmembrane region" description="Helical" evidence="7">
    <location>
        <begin position="57"/>
        <end position="78"/>
    </location>
</feature>
<dbReference type="InterPro" id="IPR050638">
    <property type="entry name" value="AA-Vitamin_Transporters"/>
</dbReference>
<feature type="transmembrane region" description="Helical" evidence="7">
    <location>
        <begin position="231"/>
        <end position="252"/>
    </location>
</feature>
<feature type="domain" description="EamA" evidence="8">
    <location>
        <begin position="4"/>
        <end position="130"/>
    </location>
</feature>
<evidence type="ECO:0000313" key="9">
    <source>
        <dbReference type="EMBL" id="UQT61887.1"/>
    </source>
</evidence>
<feature type="transmembrane region" description="Helical" evidence="7">
    <location>
        <begin position="258"/>
        <end position="276"/>
    </location>
</feature>
<dbReference type="InterPro" id="IPR037185">
    <property type="entry name" value="EmrE-like"/>
</dbReference>
<dbReference type="EMBL" id="CP097289">
    <property type="protein sequence ID" value="UQT61887.1"/>
    <property type="molecule type" value="Genomic_DNA"/>
</dbReference>
<comment type="similarity">
    <text evidence="2">Belongs to the EamA transporter family.</text>
</comment>
<evidence type="ECO:0000259" key="8">
    <source>
        <dbReference type="Pfam" id="PF00892"/>
    </source>
</evidence>
<dbReference type="Pfam" id="PF00892">
    <property type="entry name" value="EamA"/>
    <property type="match status" value="2"/>
</dbReference>
<dbReference type="InterPro" id="IPR000620">
    <property type="entry name" value="EamA_dom"/>
</dbReference>
<feature type="transmembrane region" description="Helical" evidence="7">
    <location>
        <begin position="139"/>
        <end position="160"/>
    </location>
</feature>
<keyword evidence="5 7" id="KW-0472">Membrane</keyword>
<evidence type="ECO:0000256" key="5">
    <source>
        <dbReference type="ARBA" id="ARBA00023136"/>
    </source>
</evidence>
<feature type="domain" description="EamA" evidence="8">
    <location>
        <begin position="141"/>
        <end position="276"/>
    </location>
</feature>
<keyword evidence="10" id="KW-1185">Reference proteome</keyword>
<dbReference type="PANTHER" id="PTHR32322">
    <property type="entry name" value="INNER MEMBRANE TRANSPORTER"/>
    <property type="match status" value="1"/>
</dbReference>
<feature type="transmembrane region" description="Helical" evidence="7">
    <location>
        <begin position="84"/>
        <end position="104"/>
    </location>
</feature>
<reference evidence="9 10" key="1">
    <citation type="submission" date="2022-05" db="EMBL/GenBank/DDBJ databases">
        <authorList>
            <person name="Zhou X."/>
            <person name="Li K."/>
            <person name="Man Y."/>
        </authorList>
    </citation>
    <scope>NUCLEOTIDE SEQUENCE [LARGE SCALE GENOMIC DNA]</scope>
    <source>
        <strain evidence="9 10">MS405</strain>
    </source>
</reference>
<dbReference type="RefSeq" id="WP_249593195.1">
    <property type="nucleotide sequence ID" value="NZ_BAAAQL010000018.1"/>
</dbReference>
<dbReference type="SUPFAM" id="SSF103481">
    <property type="entry name" value="Multidrug resistance efflux transporter EmrE"/>
    <property type="match status" value="2"/>
</dbReference>
<comment type="subcellular location">
    <subcellularLocation>
        <location evidence="1">Membrane</location>
        <topology evidence="1">Multi-pass membrane protein</topology>
    </subcellularLocation>
</comment>
<proteinExistence type="inferred from homology"/>
<evidence type="ECO:0000256" key="1">
    <source>
        <dbReference type="ARBA" id="ARBA00004141"/>
    </source>
</evidence>
<accession>A0ABY4Q9R0</accession>
<dbReference type="PANTHER" id="PTHR32322:SF9">
    <property type="entry name" value="AMINO-ACID METABOLITE EFFLUX PUMP-RELATED"/>
    <property type="match status" value="1"/>
</dbReference>
<organism evidence="9 10">
    <name type="scientific">Streptomyces durmitorensis</name>
    <dbReference type="NCBI Taxonomy" id="319947"/>
    <lineage>
        <taxon>Bacteria</taxon>
        <taxon>Bacillati</taxon>
        <taxon>Actinomycetota</taxon>
        <taxon>Actinomycetes</taxon>
        <taxon>Kitasatosporales</taxon>
        <taxon>Streptomycetaceae</taxon>
        <taxon>Streptomyces</taxon>
    </lineage>
</organism>
<gene>
    <name evidence="9" type="ORF">M4V62_39150</name>
</gene>
<feature type="transmembrane region" description="Helical" evidence="7">
    <location>
        <begin position="172"/>
        <end position="192"/>
    </location>
</feature>
<feature type="transmembrane region" description="Helical" evidence="7">
    <location>
        <begin position="116"/>
        <end position="133"/>
    </location>
</feature>
<keyword evidence="4 7" id="KW-1133">Transmembrane helix</keyword>
<evidence type="ECO:0000256" key="7">
    <source>
        <dbReference type="SAM" id="Phobius"/>
    </source>
</evidence>
<evidence type="ECO:0000256" key="6">
    <source>
        <dbReference type="SAM" id="MobiDB-lite"/>
    </source>
</evidence>
<feature type="transmembrane region" description="Helical" evidence="7">
    <location>
        <begin position="28"/>
        <end position="45"/>
    </location>
</feature>
<sequence>MGVLALLWGSTFLWIELALEGLSPVQVTLLRCTLGAATLTVLLFVTRNRLPQGRAVWKHIFVAAFFCNALPFGLFSVGQQTVDSGVAGALNATTPLWSVLIGLAIGTERGLRPVRLAGLLLGFAGTSLIFAPWQQSGLTSWGALAIVGAAASYAVGFAYMGHHLVGKGMPTLSLSAAQLMAATGLTALALPVGGLETIHVDHTALVAVVILGIFATGITFHLTYRIIADEGATNAATVGYLLPVVSVALGAIVLDEAFSFRVAAGMAVVLVGVGMTRRQKRKPEPPATKAVADPSATEAVGVTAAEKEQDALA</sequence>
<evidence type="ECO:0000313" key="10">
    <source>
        <dbReference type="Proteomes" id="UP000829992"/>
    </source>
</evidence>
<feature type="region of interest" description="Disordered" evidence="6">
    <location>
        <begin position="279"/>
        <end position="313"/>
    </location>
</feature>
<name>A0ABY4Q9R0_9ACTN</name>
<keyword evidence="3 7" id="KW-0812">Transmembrane</keyword>
<protein>
    <submittedName>
        <fullName evidence="9">DMT family transporter</fullName>
    </submittedName>
</protein>
<evidence type="ECO:0000256" key="2">
    <source>
        <dbReference type="ARBA" id="ARBA00007362"/>
    </source>
</evidence>
<dbReference type="Proteomes" id="UP000829992">
    <property type="component" value="Chromosome"/>
</dbReference>
<evidence type="ECO:0000256" key="4">
    <source>
        <dbReference type="ARBA" id="ARBA00022989"/>
    </source>
</evidence>